<accession>A0ABW2GP51</accession>
<dbReference type="PANTHER" id="PTHR43727">
    <property type="entry name" value="DIAMINOPIMELATE DECARBOXYLASE"/>
    <property type="match status" value="1"/>
</dbReference>
<dbReference type="Gene3D" id="2.40.37.10">
    <property type="entry name" value="Lyase, Ornithine Decarboxylase, Chain A, domain 1"/>
    <property type="match status" value="1"/>
</dbReference>
<dbReference type="RefSeq" id="WP_386417567.1">
    <property type="nucleotide sequence ID" value="NZ_JBHSZO010000040.1"/>
</dbReference>
<dbReference type="SUPFAM" id="SSF51419">
    <property type="entry name" value="PLP-binding barrel"/>
    <property type="match status" value="1"/>
</dbReference>
<dbReference type="PRINTS" id="PR01179">
    <property type="entry name" value="ODADCRBXLASE"/>
</dbReference>
<dbReference type="InterPro" id="IPR009006">
    <property type="entry name" value="Ala_racemase/Decarboxylase_C"/>
</dbReference>
<dbReference type="Pfam" id="PF02784">
    <property type="entry name" value="Orn_Arg_deC_N"/>
    <property type="match status" value="1"/>
</dbReference>
<evidence type="ECO:0000313" key="5">
    <source>
        <dbReference type="EMBL" id="MFC7220707.1"/>
    </source>
</evidence>
<dbReference type="Gene3D" id="3.20.20.10">
    <property type="entry name" value="Alanine racemase"/>
    <property type="match status" value="1"/>
</dbReference>
<dbReference type="InterPro" id="IPR022657">
    <property type="entry name" value="De-COase2_CS"/>
</dbReference>
<dbReference type="InterPro" id="IPR022644">
    <property type="entry name" value="De-COase2_N"/>
</dbReference>
<name>A0ABW2GP51_9ACTN</name>
<dbReference type="PANTHER" id="PTHR43727:SF3">
    <property type="entry name" value="GROUP IV DECARBOXYLASE"/>
    <property type="match status" value="1"/>
</dbReference>
<keyword evidence="2" id="KW-0663">Pyridoxal phosphate</keyword>
<protein>
    <submittedName>
        <fullName evidence="5">Diaminopimelate decarboxylase</fullName>
    </submittedName>
</protein>
<reference evidence="6" key="1">
    <citation type="journal article" date="2019" name="Int. J. Syst. Evol. Microbiol.">
        <title>The Global Catalogue of Microorganisms (GCM) 10K type strain sequencing project: providing services to taxonomists for standard genome sequencing and annotation.</title>
        <authorList>
            <consortium name="The Broad Institute Genomics Platform"/>
            <consortium name="The Broad Institute Genome Sequencing Center for Infectious Disease"/>
            <person name="Wu L."/>
            <person name="Ma J."/>
        </authorList>
    </citation>
    <scope>NUCLEOTIDE SEQUENCE [LARGE SCALE GENOMIC DNA]</scope>
    <source>
        <strain evidence="6">CGMCC 1.13681</strain>
    </source>
</reference>
<keyword evidence="6" id="KW-1185">Reference proteome</keyword>
<feature type="region of interest" description="Disordered" evidence="3">
    <location>
        <begin position="1"/>
        <end position="25"/>
    </location>
</feature>
<feature type="domain" description="Orn/DAP/Arg decarboxylase 2 N-terminal" evidence="4">
    <location>
        <begin position="61"/>
        <end position="315"/>
    </location>
</feature>
<organism evidence="5 6">
    <name type="scientific">Streptomyces polyrhachis</name>
    <dbReference type="NCBI Taxonomy" id="1282885"/>
    <lineage>
        <taxon>Bacteria</taxon>
        <taxon>Bacillati</taxon>
        <taxon>Actinomycetota</taxon>
        <taxon>Actinomycetes</taxon>
        <taxon>Kitasatosporales</taxon>
        <taxon>Streptomycetaceae</taxon>
        <taxon>Streptomyces</taxon>
    </lineage>
</organism>
<dbReference type="InterPro" id="IPR029066">
    <property type="entry name" value="PLP-binding_barrel"/>
</dbReference>
<feature type="compositionally biased region" description="Low complexity" evidence="3">
    <location>
        <begin position="16"/>
        <end position="25"/>
    </location>
</feature>
<gene>
    <name evidence="5" type="ORF">ACFQLX_21470</name>
</gene>
<comment type="caution">
    <text evidence="5">The sequence shown here is derived from an EMBL/GenBank/DDBJ whole genome shotgun (WGS) entry which is preliminary data.</text>
</comment>
<evidence type="ECO:0000256" key="2">
    <source>
        <dbReference type="ARBA" id="ARBA00022898"/>
    </source>
</evidence>
<dbReference type="PROSITE" id="PS00879">
    <property type="entry name" value="ODR_DC_2_2"/>
    <property type="match status" value="1"/>
</dbReference>
<dbReference type="EMBL" id="JBHSZO010000040">
    <property type="protein sequence ID" value="MFC7220707.1"/>
    <property type="molecule type" value="Genomic_DNA"/>
</dbReference>
<evidence type="ECO:0000256" key="3">
    <source>
        <dbReference type="SAM" id="MobiDB-lite"/>
    </source>
</evidence>
<proteinExistence type="predicted"/>
<dbReference type="InterPro" id="IPR000183">
    <property type="entry name" value="Orn/DAP/Arg_de-COase"/>
</dbReference>
<dbReference type="Proteomes" id="UP001596413">
    <property type="component" value="Unassembled WGS sequence"/>
</dbReference>
<evidence type="ECO:0000313" key="6">
    <source>
        <dbReference type="Proteomes" id="UP001596413"/>
    </source>
</evidence>
<evidence type="ECO:0000259" key="4">
    <source>
        <dbReference type="Pfam" id="PF02784"/>
    </source>
</evidence>
<dbReference type="SUPFAM" id="SSF50621">
    <property type="entry name" value="Alanine racemase C-terminal domain-like"/>
    <property type="match status" value="1"/>
</dbReference>
<comment type="cofactor">
    <cofactor evidence="1">
        <name>pyridoxal 5'-phosphate</name>
        <dbReference type="ChEBI" id="CHEBI:597326"/>
    </cofactor>
</comment>
<evidence type="ECO:0000256" key="1">
    <source>
        <dbReference type="ARBA" id="ARBA00001933"/>
    </source>
</evidence>
<sequence length="470" mass="48791">MPTPAAGSQPADHASDSSCDQAASSDHTALAARRDLAVRAAVAEGLLTAEHPVAALLDVATVRERARALRAAFEEVAAPGQRVLHTFAAKAAALVPVLRLLAAEGLGCEAASPGELALARAAGVAPSRTVLDSPAKTTAELREALALGVVVNVDNPQELARLDGLLTDTMTSSPLGVRVNPQLGAGAIDAMSTATATSKFGVGLRDPGAREWLVQAYVDRPWLTALHTHTGSQGVPLSLMAAGVRELYTLAEEVNAAAGRRQVTVLDLGGGLPVDFSRDEPSPDFGDYARLLAAEVPGLFSGAYALTTEFGRALLARAGLVLTRVEYTKETGGRPIAVTHAGVQVAARTVFAPEAWPLRVRAYDQQGAPKAGEPVAQDLAGPACFAGDLTARDRKLPLLHPGDHAALLDTGAYYATNHFAYNSLPRPGIYGYRADPATGTTRFATLRRPQSLAEIVAEGGGAYGTGLTDL</sequence>